<dbReference type="InterPro" id="IPR014001">
    <property type="entry name" value="Helicase_ATP-bd"/>
</dbReference>
<dbReference type="GO" id="GO:0005737">
    <property type="term" value="C:cytoplasm"/>
    <property type="evidence" value="ECO:0007669"/>
    <property type="project" value="TreeGrafter"/>
</dbReference>
<dbReference type="InterPro" id="IPR027417">
    <property type="entry name" value="P-loop_NTPase"/>
</dbReference>
<dbReference type="GO" id="GO:0003723">
    <property type="term" value="F:RNA binding"/>
    <property type="evidence" value="ECO:0007669"/>
    <property type="project" value="UniProtKB-UniRule"/>
</dbReference>
<evidence type="ECO:0000259" key="8">
    <source>
        <dbReference type="PROSITE" id="PS51192"/>
    </source>
</evidence>
<dbReference type="PANTHER" id="PTHR14950:SF37">
    <property type="entry name" value="ENDORIBONUCLEASE DICER"/>
    <property type="match status" value="1"/>
</dbReference>
<dbReference type="SMART" id="SM00490">
    <property type="entry name" value="HELICc"/>
    <property type="match status" value="1"/>
</dbReference>
<dbReference type="GO" id="GO:0030422">
    <property type="term" value="P:siRNA processing"/>
    <property type="evidence" value="ECO:0007669"/>
    <property type="project" value="TreeGrafter"/>
</dbReference>
<dbReference type="Pfam" id="PF00270">
    <property type="entry name" value="DEAD"/>
    <property type="match status" value="1"/>
</dbReference>
<evidence type="ECO:0000259" key="10">
    <source>
        <dbReference type="PROSITE" id="PS51327"/>
    </source>
</evidence>
<dbReference type="HOGENOM" id="CLU_000907_4_6_1"/>
<dbReference type="GO" id="GO:0005524">
    <property type="term" value="F:ATP binding"/>
    <property type="evidence" value="ECO:0007669"/>
    <property type="project" value="UniProtKB-KW"/>
</dbReference>
<reference evidence="12" key="2">
    <citation type="submission" date="2015-01" db="EMBL/GenBank/DDBJ databases">
        <title>Evolutionary Origins and Diversification of the Mycorrhizal Mutualists.</title>
        <authorList>
            <consortium name="DOE Joint Genome Institute"/>
            <consortium name="Mycorrhizal Genomics Consortium"/>
            <person name="Kohler A."/>
            <person name="Kuo A."/>
            <person name="Nagy L.G."/>
            <person name="Floudas D."/>
            <person name="Copeland A."/>
            <person name="Barry K.W."/>
            <person name="Cichocki N."/>
            <person name="Veneault-Fourrey C."/>
            <person name="LaButti K."/>
            <person name="Lindquist E.A."/>
            <person name="Lipzen A."/>
            <person name="Lundell T."/>
            <person name="Morin E."/>
            <person name="Murat C."/>
            <person name="Riley R."/>
            <person name="Ohm R."/>
            <person name="Sun H."/>
            <person name="Tunlid A."/>
            <person name="Henrissat B."/>
            <person name="Grigoriev I.V."/>
            <person name="Hibbett D.S."/>
            <person name="Martin F."/>
        </authorList>
    </citation>
    <scope>NUCLEOTIDE SEQUENCE [LARGE SCALE GENOMIC DNA]</scope>
    <source>
        <strain evidence="12">Foug A</strain>
    </source>
</reference>
<evidence type="ECO:0000259" key="7">
    <source>
        <dbReference type="PROSITE" id="PS50142"/>
    </source>
</evidence>
<keyword evidence="5" id="KW-0067">ATP-binding</keyword>
<keyword evidence="4" id="KW-0347">Helicase</keyword>
<feature type="domain" description="RNase III" evidence="7">
    <location>
        <begin position="1186"/>
        <end position="1370"/>
    </location>
</feature>
<organism evidence="11 12">
    <name type="scientific">Scleroderma citrinum Foug A</name>
    <dbReference type="NCBI Taxonomy" id="1036808"/>
    <lineage>
        <taxon>Eukaryota</taxon>
        <taxon>Fungi</taxon>
        <taxon>Dikarya</taxon>
        <taxon>Basidiomycota</taxon>
        <taxon>Agaricomycotina</taxon>
        <taxon>Agaricomycetes</taxon>
        <taxon>Agaricomycetidae</taxon>
        <taxon>Boletales</taxon>
        <taxon>Sclerodermatineae</taxon>
        <taxon>Sclerodermataceae</taxon>
        <taxon>Scleroderma</taxon>
    </lineage>
</organism>
<dbReference type="Gene3D" id="3.30.160.380">
    <property type="entry name" value="Dicer dimerisation domain"/>
    <property type="match status" value="1"/>
</dbReference>
<dbReference type="EMBL" id="KN822020">
    <property type="protein sequence ID" value="KIM65842.1"/>
    <property type="molecule type" value="Genomic_DNA"/>
</dbReference>
<dbReference type="SUPFAM" id="SSF69065">
    <property type="entry name" value="RNase III domain-like"/>
    <property type="match status" value="2"/>
</dbReference>
<dbReference type="InterPro" id="IPR036389">
    <property type="entry name" value="RNase_III_sf"/>
</dbReference>
<evidence type="ECO:0008006" key="13">
    <source>
        <dbReference type="Google" id="ProtNLM"/>
    </source>
</evidence>
<dbReference type="GO" id="GO:0004386">
    <property type="term" value="F:helicase activity"/>
    <property type="evidence" value="ECO:0007669"/>
    <property type="project" value="UniProtKB-KW"/>
</dbReference>
<keyword evidence="3" id="KW-0378">Hydrolase</keyword>
<evidence type="ECO:0000256" key="3">
    <source>
        <dbReference type="ARBA" id="ARBA00022801"/>
    </source>
</evidence>
<dbReference type="GO" id="GO:0004525">
    <property type="term" value="F:ribonuclease III activity"/>
    <property type="evidence" value="ECO:0007669"/>
    <property type="project" value="InterPro"/>
</dbReference>
<dbReference type="Pfam" id="PF00271">
    <property type="entry name" value="Helicase_C"/>
    <property type="match status" value="1"/>
</dbReference>
<dbReference type="SMART" id="SM00535">
    <property type="entry name" value="RIBOc"/>
    <property type="match status" value="2"/>
</dbReference>
<dbReference type="PROSITE" id="PS51192">
    <property type="entry name" value="HELICASE_ATP_BIND_1"/>
    <property type="match status" value="1"/>
</dbReference>
<evidence type="ECO:0000256" key="2">
    <source>
        <dbReference type="ARBA" id="ARBA00022741"/>
    </source>
</evidence>
<name>A0A0C3ALL5_9AGAM</name>
<keyword evidence="12" id="KW-1185">Reference proteome</keyword>
<dbReference type="PROSITE" id="PS00517">
    <property type="entry name" value="RNASE_3_1"/>
    <property type="match status" value="1"/>
</dbReference>
<dbReference type="SUPFAM" id="SSF54768">
    <property type="entry name" value="dsRNA-binding domain-like"/>
    <property type="match status" value="1"/>
</dbReference>
<evidence type="ECO:0000313" key="11">
    <source>
        <dbReference type="EMBL" id="KIM65842.1"/>
    </source>
</evidence>
<dbReference type="CDD" id="cd00593">
    <property type="entry name" value="RIBOc"/>
    <property type="match status" value="2"/>
</dbReference>
<proteinExistence type="inferred from homology"/>
<evidence type="ECO:0000259" key="9">
    <source>
        <dbReference type="PROSITE" id="PS51194"/>
    </source>
</evidence>
<dbReference type="InterPro" id="IPR005034">
    <property type="entry name" value="Dicer_dimerisation"/>
</dbReference>
<dbReference type="Gene3D" id="3.40.50.300">
    <property type="entry name" value="P-loop containing nucleotide triphosphate hydrolases"/>
    <property type="match status" value="2"/>
</dbReference>
<dbReference type="Pfam" id="PF00636">
    <property type="entry name" value="Ribonuclease_3"/>
    <property type="match status" value="2"/>
</dbReference>
<dbReference type="PROSITE" id="PS51194">
    <property type="entry name" value="HELICASE_CTER"/>
    <property type="match status" value="1"/>
</dbReference>
<keyword evidence="6" id="KW-0694">RNA-binding</keyword>
<dbReference type="PANTHER" id="PTHR14950">
    <property type="entry name" value="DICER-RELATED"/>
    <property type="match status" value="1"/>
</dbReference>
<dbReference type="Proteomes" id="UP000053989">
    <property type="component" value="Unassembled WGS sequence"/>
</dbReference>
<dbReference type="InterPro" id="IPR038248">
    <property type="entry name" value="Dicer_dimer_sf"/>
</dbReference>
<sequence>MLRVQGKEPTPLDQVNTRSYQQEMLEASLRENIVVAQDTGSGKTHIAVLRMKIECDRQPNKVSWFVAPTVALCEQQHDVISKTIGSVGLVHGGLEPKQWTNPNLWKTVLVNNRVIVSTPQVLLDALSHGYVNLGKDIGLLVFDEAHHANDNHPMNCIMKDHYFSLPVRLPASTSNHGPVREERPMVLGLTASPMFGGNAAVAFRTLERNLDSVIRSPRQHRDELSNYVHPPLFRHVLYDPHESYNTCHERSPNLRALKEVVNAMDIHQDPYVLGLRDALQKRPPGPDRQRIDQKLSKVISKESSYTHKGLRDFMKTAHDLCYDLGPWAADWYIQEVIKHALESASPYSEIVTIWQHKEKAYLIAHLNKIALTPVTYDPTVIDSCISAKLRVLIRTLEEEKARSESFDEPYSGIIFVTRRDAVLALSTVLEYHPRTRGIFRLGTLVGSSESSYRNALLDVTRKMMKEPHAVTLADFRSGEKNLVVATSVAEEGLDIQACGNVIRWDVPANMASWAQSRGRARKKRSSFVLMFEPGFDDVRIAEFEALEREMVALYKQERNKIKVAKPLIETDDEDEDCVFRVESTGAVLTLQAAITHLNHFCSLLPTPGHESHQPFYDIDPPDMPEGWHSLEPKDQTVLPYLGPFGCTLTLPKVIDASLRVYSVERVYPSKRAAYKHVAFKAYVALYRAGLLNDRLLPLTSMKDSFLDDEVNALLQAIEKRSGMADVARQLNPWQPDEVRDTWWSSEIIVSSLPPLTLLTQTKIPILSEDNPLFLHHPVKGRLEVTIRPAVRVSLSAKAGKVARLYTRKLFWTRHGNRMIWERLDFAYLFSPSFDPSDTVWEERLRWSKSQTGDDDSEKALSPNAELFGKTYNYPTDIACVRDGGSPGKPYRFIRWHFEKLSAEEEEELLGSRMYSRIENLEVTYPLLVVEPLPNKTNFLLPSGKSKKKVDHLFLLAKYSYVDLLSSTECEYSLLIPSILRHLMVVMTVESLRASLFAKEPRLAGIPTCLLVPATTAPVAQDIMNYQRLESLGDAVLKFIVAVNLMAQHPLWPEGFLTKGKDHTVNNARLSKAAIKVVLYRWIVRNRFTPRKYTPLYLTTPESLDPENQEPAISAAKPHNEIEQLSTKMLADVVESLIGAAYLHGGFSLGIQCTRLFQLGVDLNTLPNCINKFLGSVAPSNDLSGQLVPVEQMIGYTFQHKLLLIEALTHGSYHFESETVSYERMEFLGDALLDMMVIDYLYRLPGRDYTPCELHELKAAVVNTHFLAYRCLQLSIEVDASMPAPGSMGRITMQPKTRLIRLYHCLLHSSTTVLEDEKFTLARFEKYNADIEEALSVGEFFPWGLLMRLQAPKLLSDMVESLIGAVYLDSQGNMETIRTLLRTLGIQGYLERIVRDRVDVLHPVSRLGIWASRQQYEVDYKYSEGKGKVSCTVTVGDREPITVEAEKRGHASKEEARFAVAEKAIALWNVGNVLEKGKEVLPHM</sequence>
<dbReference type="PROSITE" id="PS50142">
    <property type="entry name" value="RNASE_3_2"/>
    <property type="match status" value="2"/>
</dbReference>
<keyword evidence="1" id="KW-0677">Repeat</keyword>
<protein>
    <recommendedName>
        <fullName evidence="13">P-loop containing nucleoside triphosphate hydrolase protein</fullName>
    </recommendedName>
</protein>
<evidence type="ECO:0000256" key="1">
    <source>
        <dbReference type="ARBA" id="ARBA00022737"/>
    </source>
</evidence>
<reference evidence="11 12" key="1">
    <citation type="submission" date="2014-04" db="EMBL/GenBank/DDBJ databases">
        <authorList>
            <consortium name="DOE Joint Genome Institute"/>
            <person name="Kuo A."/>
            <person name="Kohler A."/>
            <person name="Nagy L.G."/>
            <person name="Floudas D."/>
            <person name="Copeland A."/>
            <person name="Barry K.W."/>
            <person name="Cichocki N."/>
            <person name="Veneault-Fourrey C."/>
            <person name="LaButti K."/>
            <person name="Lindquist E.A."/>
            <person name="Lipzen A."/>
            <person name="Lundell T."/>
            <person name="Morin E."/>
            <person name="Murat C."/>
            <person name="Sun H."/>
            <person name="Tunlid A."/>
            <person name="Henrissat B."/>
            <person name="Grigoriev I.V."/>
            <person name="Hibbett D.S."/>
            <person name="Martin F."/>
            <person name="Nordberg H.P."/>
            <person name="Cantor M.N."/>
            <person name="Hua S.X."/>
        </authorList>
    </citation>
    <scope>NUCLEOTIDE SEQUENCE [LARGE SCALE GENOMIC DNA]</scope>
    <source>
        <strain evidence="11 12">Foug A</strain>
    </source>
</reference>
<comment type="similarity">
    <text evidence="6">Belongs to the helicase family. Dicer subfamily.</text>
</comment>
<dbReference type="InParanoid" id="A0A0C3ALL5"/>
<feature type="domain" description="Helicase ATP-binding" evidence="8">
    <location>
        <begin position="24"/>
        <end position="193"/>
    </location>
</feature>
<dbReference type="InterPro" id="IPR011545">
    <property type="entry name" value="DEAD/DEAH_box_helicase_dom"/>
</dbReference>
<evidence type="ECO:0000256" key="6">
    <source>
        <dbReference type="PROSITE-ProRule" id="PRU00657"/>
    </source>
</evidence>
<dbReference type="InterPro" id="IPR000999">
    <property type="entry name" value="RNase_III_dom"/>
</dbReference>
<dbReference type="InterPro" id="IPR001650">
    <property type="entry name" value="Helicase_C-like"/>
</dbReference>
<feature type="domain" description="Dicer dsRNA-binding fold" evidence="10">
    <location>
        <begin position="593"/>
        <end position="705"/>
    </location>
</feature>
<evidence type="ECO:0000313" key="12">
    <source>
        <dbReference type="Proteomes" id="UP000053989"/>
    </source>
</evidence>
<dbReference type="Pfam" id="PF03368">
    <property type="entry name" value="Dicer_dimer"/>
    <property type="match status" value="1"/>
</dbReference>
<dbReference type="GO" id="GO:0005634">
    <property type="term" value="C:nucleus"/>
    <property type="evidence" value="ECO:0007669"/>
    <property type="project" value="TreeGrafter"/>
</dbReference>
<keyword evidence="2" id="KW-0547">Nucleotide-binding</keyword>
<feature type="domain" description="RNase III" evidence="7">
    <location>
        <begin position="1009"/>
        <end position="1145"/>
    </location>
</feature>
<evidence type="ECO:0000256" key="5">
    <source>
        <dbReference type="ARBA" id="ARBA00022840"/>
    </source>
</evidence>
<gene>
    <name evidence="11" type="ORF">SCLCIDRAFT_1211845</name>
</gene>
<dbReference type="OrthoDB" id="416741at2759"/>
<feature type="domain" description="Helicase C-terminal" evidence="9">
    <location>
        <begin position="388"/>
        <end position="561"/>
    </location>
</feature>
<dbReference type="Gene3D" id="1.10.1520.10">
    <property type="entry name" value="Ribonuclease III domain"/>
    <property type="match status" value="2"/>
</dbReference>
<dbReference type="SMART" id="SM00487">
    <property type="entry name" value="DEXDc"/>
    <property type="match status" value="1"/>
</dbReference>
<dbReference type="PROSITE" id="PS51327">
    <property type="entry name" value="DICER_DSRBF"/>
    <property type="match status" value="1"/>
</dbReference>
<accession>A0A0C3ALL5</accession>
<dbReference type="STRING" id="1036808.A0A0C3ALL5"/>
<evidence type="ECO:0000256" key="4">
    <source>
        <dbReference type="ARBA" id="ARBA00022806"/>
    </source>
</evidence>
<dbReference type="SUPFAM" id="SSF52540">
    <property type="entry name" value="P-loop containing nucleoside triphosphate hydrolases"/>
    <property type="match status" value="1"/>
</dbReference>